<evidence type="ECO:0000313" key="3">
    <source>
        <dbReference type="Proteomes" id="UP001066276"/>
    </source>
</evidence>
<gene>
    <name evidence="2" type="ORF">NDU88_006834</name>
</gene>
<evidence type="ECO:0000313" key="2">
    <source>
        <dbReference type="EMBL" id="KAJ1203039.1"/>
    </source>
</evidence>
<feature type="region of interest" description="Disordered" evidence="1">
    <location>
        <begin position="49"/>
        <end position="90"/>
    </location>
</feature>
<accession>A0AAV7VQR4</accession>
<comment type="caution">
    <text evidence="2">The sequence shown here is derived from an EMBL/GenBank/DDBJ whole genome shotgun (WGS) entry which is preliminary data.</text>
</comment>
<evidence type="ECO:0000256" key="1">
    <source>
        <dbReference type="SAM" id="MobiDB-lite"/>
    </source>
</evidence>
<keyword evidence="3" id="KW-1185">Reference proteome</keyword>
<organism evidence="2 3">
    <name type="scientific">Pleurodeles waltl</name>
    <name type="common">Iberian ribbed newt</name>
    <dbReference type="NCBI Taxonomy" id="8319"/>
    <lineage>
        <taxon>Eukaryota</taxon>
        <taxon>Metazoa</taxon>
        <taxon>Chordata</taxon>
        <taxon>Craniata</taxon>
        <taxon>Vertebrata</taxon>
        <taxon>Euteleostomi</taxon>
        <taxon>Amphibia</taxon>
        <taxon>Batrachia</taxon>
        <taxon>Caudata</taxon>
        <taxon>Salamandroidea</taxon>
        <taxon>Salamandridae</taxon>
        <taxon>Pleurodelinae</taxon>
        <taxon>Pleurodeles</taxon>
    </lineage>
</organism>
<reference evidence="2" key="1">
    <citation type="journal article" date="2022" name="bioRxiv">
        <title>Sequencing and chromosome-scale assembly of the giantPleurodeles waltlgenome.</title>
        <authorList>
            <person name="Brown T."/>
            <person name="Elewa A."/>
            <person name="Iarovenko S."/>
            <person name="Subramanian E."/>
            <person name="Araus A.J."/>
            <person name="Petzold A."/>
            <person name="Susuki M."/>
            <person name="Suzuki K.-i.T."/>
            <person name="Hayashi T."/>
            <person name="Toyoda A."/>
            <person name="Oliveira C."/>
            <person name="Osipova E."/>
            <person name="Leigh N.D."/>
            <person name="Simon A."/>
            <person name="Yun M.H."/>
        </authorList>
    </citation>
    <scope>NUCLEOTIDE SEQUENCE</scope>
    <source>
        <strain evidence="2">20211129_DDA</strain>
        <tissue evidence="2">Liver</tissue>
    </source>
</reference>
<protein>
    <submittedName>
        <fullName evidence="2">Uncharacterized protein</fullName>
    </submittedName>
</protein>
<proteinExistence type="predicted"/>
<name>A0AAV7VQR4_PLEWA</name>
<feature type="compositionally biased region" description="Basic and acidic residues" evidence="1">
    <location>
        <begin position="59"/>
        <end position="79"/>
    </location>
</feature>
<sequence>MRGAPRAIDVRLCPPENHQFGLRYEQARCESEESLREQDGGCQALRAKKETGRQAMPEEAARHGGDIIRGGEEAWRQEGIESATIRHSRP</sequence>
<dbReference type="EMBL" id="JANPWB010000003">
    <property type="protein sequence ID" value="KAJ1203039.1"/>
    <property type="molecule type" value="Genomic_DNA"/>
</dbReference>
<dbReference type="Proteomes" id="UP001066276">
    <property type="component" value="Chromosome 2_1"/>
</dbReference>
<dbReference type="AlphaFoldDB" id="A0AAV7VQR4"/>